<dbReference type="SUPFAM" id="SSF51658">
    <property type="entry name" value="Xylose isomerase-like"/>
    <property type="match status" value="1"/>
</dbReference>
<feature type="region of interest" description="Disordered" evidence="1">
    <location>
        <begin position="1"/>
        <end position="32"/>
    </location>
</feature>
<evidence type="ECO:0000259" key="3">
    <source>
        <dbReference type="Pfam" id="PF01869"/>
    </source>
</evidence>
<protein>
    <recommendedName>
        <fullName evidence="6">Sugar phosphate isomerase/epimerase</fullName>
    </recommendedName>
</protein>
<evidence type="ECO:0000313" key="4">
    <source>
        <dbReference type="EMBL" id="GGP55513.1"/>
    </source>
</evidence>
<dbReference type="InterPro" id="IPR036237">
    <property type="entry name" value="Xyl_isomerase-like_sf"/>
</dbReference>
<dbReference type="AlphaFoldDB" id="A0A918APT1"/>
<dbReference type="InterPro" id="IPR002731">
    <property type="entry name" value="ATPase_BadF"/>
</dbReference>
<feature type="domain" description="Xylose isomerase-like TIM barrel" evidence="2">
    <location>
        <begin position="379"/>
        <end position="666"/>
    </location>
</feature>
<reference evidence="4" key="1">
    <citation type="journal article" date="2014" name="Int. J. Syst. Evol. Microbiol.">
        <title>Complete genome sequence of Corynebacterium casei LMG S-19264T (=DSM 44701T), isolated from a smear-ripened cheese.</title>
        <authorList>
            <consortium name="US DOE Joint Genome Institute (JGI-PGF)"/>
            <person name="Walter F."/>
            <person name="Albersmeier A."/>
            <person name="Kalinowski J."/>
            <person name="Ruckert C."/>
        </authorList>
    </citation>
    <scope>NUCLEOTIDE SEQUENCE</scope>
    <source>
        <strain evidence="4">JCM 3313</strain>
    </source>
</reference>
<dbReference type="PANTHER" id="PTHR12110:SF21">
    <property type="entry name" value="XYLOSE ISOMERASE-LIKE TIM BARREL DOMAIN-CONTAINING PROTEIN"/>
    <property type="match status" value="1"/>
</dbReference>
<dbReference type="Gene3D" id="3.30.420.40">
    <property type="match status" value="2"/>
</dbReference>
<dbReference type="Gene3D" id="3.20.20.150">
    <property type="entry name" value="Divalent-metal-dependent TIM barrel enzymes"/>
    <property type="match status" value="1"/>
</dbReference>
<accession>A0A918APT1</accession>
<dbReference type="PANTHER" id="PTHR12110">
    <property type="entry name" value="HYDROXYPYRUVATE ISOMERASE"/>
    <property type="match status" value="1"/>
</dbReference>
<evidence type="ECO:0008006" key="6">
    <source>
        <dbReference type="Google" id="ProtNLM"/>
    </source>
</evidence>
<dbReference type="SUPFAM" id="SSF53067">
    <property type="entry name" value="Actin-like ATPase domain"/>
    <property type="match status" value="1"/>
</dbReference>
<dbReference type="Pfam" id="PF01261">
    <property type="entry name" value="AP_endonuc_2"/>
    <property type="match status" value="1"/>
</dbReference>
<gene>
    <name evidence="4" type="ORF">GCM10010185_30120</name>
</gene>
<dbReference type="InterPro" id="IPR013022">
    <property type="entry name" value="Xyl_isomerase-like_TIM-brl"/>
</dbReference>
<dbReference type="Pfam" id="PF01869">
    <property type="entry name" value="BcrAD_BadFG"/>
    <property type="match status" value="1"/>
</dbReference>
<dbReference type="EMBL" id="BMRG01000004">
    <property type="protein sequence ID" value="GGP55513.1"/>
    <property type="molecule type" value="Genomic_DNA"/>
</dbReference>
<evidence type="ECO:0000313" key="5">
    <source>
        <dbReference type="Proteomes" id="UP000639606"/>
    </source>
</evidence>
<evidence type="ECO:0000256" key="1">
    <source>
        <dbReference type="SAM" id="MobiDB-lite"/>
    </source>
</evidence>
<dbReference type="Proteomes" id="UP000639606">
    <property type="component" value="Unassembled WGS sequence"/>
</dbReference>
<dbReference type="RefSeq" id="WP_189223822.1">
    <property type="nucleotide sequence ID" value="NZ_BMRG01000004.1"/>
</dbReference>
<reference evidence="4" key="2">
    <citation type="submission" date="2020-09" db="EMBL/GenBank/DDBJ databases">
        <authorList>
            <person name="Sun Q."/>
            <person name="Ohkuma M."/>
        </authorList>
    </citation>
    <scope>NUCLEOTIDE SEQUENCE</scope>
    <source>
        <strain evidence="4">JCM 3313</strain>
    </source>
</reference>
<feature type="region of interest" description="Disordered" evidence="1">
    <location>
        <begin position="318"/>
        <end position="343"/>
    </location>
</feature>
<dbReference type="InterPro" id="IPR043129">
    <property type="entry name" value="ATPase_NBD"/>
</dbReference>
<proteinExistence type="predicted"/>
<sequence length="678" mass="69749">MSTLWAVDAGGSTTTATGPGGRSRRGSVNPASVGAQRAEGALRSLFADLAARLPGGAGLGWIATATLDPVDPERELDRLRALAADAGLRGRAVVSNDALPWLVAPPLAGRGAVVVCGTGSGFLARNGADAPTRVGGCEYLGSDEGSAFDIGLAGLRAAVRARDGRGPGTALAEAFRPTPALLARDLAARAFPKADVAALAPVVCRAWLEGDEVAASIVARAVDELVVGVAAAARSAGLEDEYLVAAGGGVLRGNPELLTELDWALRAALPVSGLVPVPDPDEAVLAALTACVRDGDIVLPPGLDGACAWLLDLTPDRAAPGPTAPERAVPAPEPPATGNGDARAAVLPEPRAAGPASTAPVAVGLCLAAWGGAGLDAAVAAAVEARVDAVDLPTDSTSGLVDADRWARDADYRAQLRAALRPVAVTCVSNSRDTQLLLGPHGPHTDPVLRGSPDQKRAHALRHALNAVRIAADLGAAQVRLMLGVPDLARWLSWWHSEVGWDDNVAAWREAAEPVLDLAAEHGVELLVEPHPKQVAHDPPSTRALLDAVADHRASVRVCLDVANIAATGHDPLGCVRGWGLDLGAAHAKDLQRWTGPGLPTGAGWSRYGPGPAIRFRALGSGDLPWPALVAALLDEGFTGVLYVEHEDALLPRRQSVANSVRLLRALLPDSQPQGRTW</sequence>
<feature type="domain" description="ATPase BadF/BadG/BcrA/BcrD type" evidence="3">
    <location>
        <begin position="107"/>
        <end position="250"/>
    </location>
</feature>
<organism evidence="4 5">
    <name type="scientific">Saccharothrix coeruleofusca</name>
    <dbReference type="NCBI Taxonomy" id="33919"/>
    <lineage>
        <taxon>Bacteria</taxon>
        <taxon>Bacillati</taxon>
        <taxon>Actinomycetota</taxon>
        <taxon>Actinomycetes</taxon>
        <taxon>Pseudonocardiales</taxon>
        <taxon>Pseudonocardiaceae</taxon>
        <taxon>Saccharothrix</taxon>
    </lineage>
</organism>
<keyword evidence="5" id="KW-1185">Reference proteome</keyword>
<comment type="caution">
    <text evidence="4">The sequence shown here is derived from an EMBL/GenBank/DDBJ whole genome shotgun (WGS) entry which is preliminary data.</text>
</comment>
<name>A0A918APT1_9PSEU</name>
<evidence type="ECO:0000259" key="2">
    <source>
        <dbReference type="Pfam" id="PF01261"/>
    </source>
</evidence>
<dbReference type="InterPro" id="IPR050312">
    <property type="entry name" value="IolE/XylAMocC-like"/>
</dbReference>